<evidence type="ECO:0000313" key="2">
    <source>
        <dbReference type="EMBL" id="EPB70290.1"/>
    </source>
</evidence>
<dbReference type="EMBL" id="KE125205">
    <property type="protein sequence ID" value="EPB70290.1"/>
    <property type="molecule type" value="Genomic_DNA"/>
</dbReference>
<dbReference type="Proteomes" id="UP000054495">
    <property type="component" value="Unassembled WGS sequence"/>
</dbReference>
<reference evidence="2 3" key="1">
    <citation type="submission" date="2013-05" db="EMBL/GenBank/DDBJ databases">
        <title>Draft genome of the parasitic nematode Anyclostoma ceylanicum.</title>
        <authorList>
            <person name="Mitreva M."/>
        </authorList>
    </citation>
    <scope>NUCLEOTIDE SEQUENCE [LARGE SCALE GENOMIC DNA]</scope>
</reference>
<feature type="region of interest" description="Disordered" evidence="1">
    <location>
        <begin position="32"/>
        <end position="65"/>
    </location>
</feature>
<feature type="compositionally biased region" description="Acidic residues" evidence="1">
    <location>
        <begin position="47"/>
        <end position="56"/>
    </location>
</feature>
<evidence type="ECO:0000256" key="1">
    <source>
        <dbReference type="SAM" id="MobiDB-lite"/>
    </source>
</evidence>
<dbReference type="AlphaFoldDB" id="A0A0D6LDZ7"/>
<keyword evidence="3" id="KW-1185">Reference proteome</keyword>
<proteinExistence type="predicted"/>
<accession>A0A0D6LDZ7</accession>
<protein>
    <submittedName>
        <fullName evidence="2">Uncharacterized protein</fullName>
    </submittedName>
</protein>
<gene>
    <name evidence="2" type="ORF">ANCCEY_10612</name>
</gene>
<sequence length="97" mass="11074">MAQKISINKGLGLGMTQLGAFAKMGMMINITSNGGMLPRNHRSCDEDYKEEEEEEEQTQRKSTAFDPEVEFDLIDKLASNGYLIETWDEQENDAFYE</sequence>
<name>A0A0D6LDZ7_9BILA</name>
<evidence type="ECO:0000313" key="3">
    <source>
        <dbReference type="Proteomes" id="UP000054495"/>
    </source>
</evidence>
<organism evidence="2 3">
    <name type="scientific">Ancylostoma ceylanicum</name>
    <dbReference type="NCBI Taxonomy" id="53326"/>
    <lineage>
        <taxon>Eukaryota</taxon>
        <taxon>Metazoa</taxon>
        <taxon>Ecdysozoa</taxon>
        <taxon>Nematoda</taxon>
        <taxon>Chromadorea</taxon>
        <taxon>Rhabditida</taxon>
        <taxon>Rhabditina</taxon>
        <taxon>Rhabditomorpha</taxon>
        <taxon>Strongyloidea</taxon>
        <taxon>Ancylostomatidae</taxon>
        <taxon>Ancylostomatinae</taxon>
        <taxon>Ancylostoma</taxon>
    </lineage>
</organism>